<accession>A0A009PMY6</accession>
<dbReference type="EMBL" id="JEXD01000001">
    <property type="protein sequence ID" value="EXC09904.1"/>
    <property type="molecule type" value="Genomic_DNA"/>
</dbReference>
<evidence type="ECO:0000313" key="2">
    <source>
        <dbReference type="Proteomes" id="UP000021108"/>
    </source>
</evidence>
<dbReference type="Proteomes" id="UP000021108">
    <property type="component" value="Unassembled WGS sequence"/>
</dbReference>
<dbReference type="AlphaFoldDB" id="A0A009PMY6"/>
<protein>
    <submittedName>
        <fullName evidence="1">Uncharacterized protein</fullName>
    </submittedName>
</protein>
<organism evidence="1 2">
    <name type="scientific">Acinetobacter baumannii 625974</name>
    <dbReference type="NCBI Taxonomy" id="1310607"/>
    <lineage>
        <taxon>Bacteria</taxon>
        <taxon>Pseudomonadati</taxon>
        <taxon>Pseudomonadota</taxon>
        <taxon>Gammaproteobacteria</taxon>
        <taxon>Moraxellales</taxon>
        <taxon>Moraxellaceae</taxon>
        <taxon>Acinetobacter</taxon>
        <taxon>Acinetobacter calcoaceticus/baumannii complex</taxon>
    </lineage>
</organism>
<reference evidence="1 2" key="1">
    <citation type="submission" date="2014-02" db="EMBL/GenBank/DDBJ databases">
        <title>Comparative genomics and transcriptomics to identify genetic mechanisms underlying the emergence of carbapenem resistant Acinetobacter baumannii (CRAb).</title>
        <authorList>
            <person name="Harris A.D."/>
            <person name="Johnson K.J."/>
            <person name="George J."/>
            <person name="Shefchek K."/>
            <person name="Daugherty S.C."/>
            <person name="Parankush S."/>
            <person name="Sadzewicz L."/>
            <person name="Tallon L."/>
            <person name="Sengamalay N."/>
            <person name="Hazen T.H."/>
            <person name="Rasko D.A."/>
        </authorList>
    </citation>
    <scope>NUCLEOTIDE SEQUENCE [LARGE SCALE GENOMIC DNA]</scope>
    <source>
        <strain evidence="1 2">625974</strain>
    </source>
</reference>
<dbReference type="PATRIC" id="fig|1310607.3.peg.142"/>
<comment type="caution">
    <text evidence="1">The sequence shown here is derived from an EMBL/GenBank/DDBJ whole genome shotgun (WGS) entry which is preliminary data.</text>
</comment>
<sequence>MYNFNNSDCSQYLESAEWLRLSDILNEWCKLDQSCKKIKELAILGACENQQIEYTRNDGKSFDDPIMELYGRGLLLINKRSFNRWKVKFENKEQSFNKKNKSSISLLDFLKNEDAEYISISDAIDSIHHYIGANQEISKAVQLLNLAIGRADEPPSIYKKDDFKSWMPVILKNQYNGDFMEAPNPSDQAKLEVIHYLVNKIIEKREAEDLDNDLPF</sequence>
<gene>
    <name evidence="1" type="ORF">J506_0141</name>
</gene>
<evidence type="ECO:0000313" key="1">
    <source>
        <dbReference type="EMBL" id="EXC09904.1"/>
    </source>
</evidence>
<dbReference type="RefSeq" id="WP_004738458.1">
    <property type="nucleotide sequence ID" value="NZ_JEXD01000001.1"/>
</dbReference>
<proteinExistence type="predicted"/>
<name>A0A009PMY6_ACIBA</name>